<keyword evidence="4 16" id="KW-0597">Phosphoprotein</keyword>
<dbReference type="OrthoDB" id="9786835at2"/>
<reference evidence="19 22" key="3">
    <citation type="journal article" date="2023" name="Front. Microbiol.">
        <title>Phylogeography and host specificity of Pasteurellaceae pathogenic to sea-farmed fish in the north-east Atlantic.</title>
        <authorList>
            <person name="Gulla S."/>
            <person name="Colquhoun D.J."/>
            <person name="Olsen A.B."/>
            <person name="Spilsberg B."/>
            <person name="Lagesen K."/>
            <person name="Aakesson C.P."/>
            <person name="Strom S."/>
            <person name="Manji F."/>
            <person name="Birkbeck T.H."/>
            <person name="Nilsen H.K."/>
        </authorList>
    </citation>
    <scope>NUCLEOTIDE SEQUENCE [LARGE SCALE GENOMIC DNA]</scope>
    <source>
        <strain evidence="19 22">VIO11850</strain>
    </source>
</reference>
<evidence type="ECO:0000256" key="5">
    <source>
        <dbReference type="ARBA" id="ARBA00022630"/>
    </source>
</evidence>
<dbReference type="NCBIfam" id="TIGR01938">
    <property type="entry name" value="nqrC"/>
    <property type="match status" value="1"/>
</dbReference>
<name>A0A1H7TUL7_9PAST</name>
<accession>A0A1H7TUL7</accession>
<dbReference type="Pfam" id="PF04205">
    <property type="entry name" value="FMN_bind"/>
    <property type="match status" value="1"/>
</dbReference>
<comment type="subunit">
    <text evidence="16 17">Composed of six subunits; NqrA, NqrB, NqrC, NqrD, NqrE and NqrF.</text>
</comment>
<dbReference type="PIRSF" id="PIRSF009437">
    <property type="entry name" value="NQR-1_subunit_C"/>
    <property type="match status" value="1"/>
</dbReference>
<dbReference type="STRING" id="97481.SAMN05444853_10117"/>
<keyword evidence="3" id="KW-0997">Cell inner membrane</keyword>
<evidence type="ECO:0000313" key="19">
    <source>
        <dbReference type="EMBL" id="MDP8084604.1"/>
    </source>
</evidence>
<comment type="similarity">
    <text evidence="16 17">Belongs to the NqrC family.</text>
</comment>
<evidence type="ECO:0000256" key="3">
    <source>
        <dbReference type="ARBA" id="ARBA00022519"/>
    </source>
</evidence>
<keyword evidence="6 16" id="KW-0288">FMN</keyword>
<comment type="caution">
    <text evidence="16">Lacks conserved residue(s) required for the propagation of feature annotation.</text>
</comment>
<feature type="domain" description="FMN-binding" evidence="18">
    <location>
        <begin position="146"/>
        <end position="243"/>
    </location>
</feature>
<sequence>MFKNKDSIGGTISIVVLLSLVCSIIVAGSAVLLKSAQEEQKALDKQKNILNVAGLLKGDVTKKEVKQIYTKNIEPRIVDLATGDYVEGIKNFDAKVAAKDPAQNVKILPNDDKASIRTRAKYAEVYLVKGEDNQLSQVIVPIYGTGLWSVMYGFISIQPDGNTINGITYYEQGETPGLGGEIENPKWQAQFKGKKLLNEQGESAITIAKGGSSDKEHGIDALSGATLTSRGVDGTFKYWFSKNGFGPYLAKLKAGAN</sequence>
<evidence type="ECO:0000256" key="2">
    <source>
        <dbReference type="ARBA" id="ARBA00022475"/>
    </source>
</evidence>
<gene>
    <name evidence="16" type="primary">nqrC</name>
    <name evidence="19" type="ORF">QJT92_01475</name>
    <name evidence="20" type="ORF">SAMN05444853_10117</name>
</gene>
<keyword evidence="9 16" id="KW-1133">Transmembrane helix</keyword>
<dbReference type="AlphaFoldDB" id="A0A1H7TUL7"/>
<evidence type="ECO:0000256" key="17">
    <source>
        <dbReference type="PIRNR" id="PIRNR009437"/>
    </source>
</evidence>
<comment type="function">
    <text evidence="16">NQR complex catalyzes the reduction of ubiquinone-1 to ubiquinol by two successive reactions, coupled with the transport of Na(+) ions from the cytoplasm to the periplasm. NqrA to NqrE are probably involved in the second step, the conversion of ubisemiquinone to ubiquinol.</text>
</comment>
<dbReference type="GO" id="GO:0005886">
    <property type="term" value="C:plasma membrane"/>
    <property type="evidence" value="ECO:0007669"/>
    <property type="project" value="UniProtKB-SubCell"/>
</dbReference>
<keyword evidence="10 16" id="KW-0520">NAD</keyword>
<keyword evidence="5 16" id="KW-0285">Flavoprotein</keyword>
<evidence type="ECO:0000256" key="16">
    <source>
        <dbReference type="HAMAP-Rule" id="MF_00427"/>
    </source>
</evidence>
<dbReference type="RefSeq" id="WP_090919212.1">
    <property type="nucleotide sequence ID" value="NZ_CP016180.1"/>
</dbReference>
<dbReference type="GO" id="GO:0010181">
    <property type="term" value="F:FMN binding"/>
    <property type="evidence" value="ECO:0007669"/>
    <property type="project" value="UniProtKB-UniRule"/>
</dbReference>
<evidence type="ECO:0000256" key="15">
    <source>
        <dbReference type="ARBA" id="ARBA00023201"/>
    </source>
</evidence>
<reference evidence="20" key="2">
    <citation type="submission" date="2016-10" db="EMBL/GenBank/DDBJ databases">
        <authorList>
            <person name="de Groot N.N."/>
        </authorList>
    </citation>
    <scope>NUCLEOTIDE SEQUENCE [LARGE SCALE GENOMIC DNA]</scope>
    <source>
        <strain evidence="20">DSM 24204</strain>
    </source>
</reference>
<dbReference type="Proteomes" id="UP001224812">
    <property type="component" value="Unassembled WGS sequence"/>
</dbReference>
<evidence type="ECO:0000256" key="13">
    <source>
        <dbReference type="ARBA" id="ARBA00023075"/>
    </source>
</evidence>
<dbReference type="Proteomes" id="UP000198883">
    <property type="component" value="Unassembled WGS sequence"/>
</dbReference>
<feature type="transmembrane region" description="Helical" evidence="16">
    <location>
        <begin position="12"/>
        <end position="33"/>
    </location>
</feature>
<evidence type="ECO:0000256" key="9">
    <source>
        <dbReference type="ARBA" id="ARBA00022989"/>
    </source>
</evidence>
<dbReference type="EC" id="7.2.1.1" evidence="16 17"/>
<dbReference type="NCBIfam" id="NF003746">
    <property type="entry name" value="PRK05346.1-1"/>
    <property type="match status" value="1"/>
</dbReference>
<evidence type="ECO:0000313" key="20">
    <source>
        <dbReference type="EMBL" id="SEL88218.1"/>
    </source>
</evidence>
<keyword evidence="15 16" id="KW-0739">Sodium transport</keyword>
<dbReference type="NCBIfam" id="NF003749">
    <property type="entry name" value="PRK05346.1-5"/>
    <property type="match status" value="1"/>
</dbReference>
<dbReference type="SMART" id="SM00900">
    <property type="entry name" value="FMN_bind"/>
    <property type="match status" value="1"/>
</dbReference>
<keyword evidence="11 16" id="KW-0915">Sodium</keyword>
<evidence type="ECO:0000259" key="18">
    <source>
        <dbReference type="SMART" id="SM00900"/>
    </source>
</evidence>
<dbReference type="GO" id="GO:0016655">
    <property type="term" value="F:oxidoreductase activity, acting on NAD(P)H, quinone or similar compound as acceptor"/>
    <property type="evidence" value="ECO:0007669"/>
    <property type="project" value="UniProtKB-UniRule"/>
</dbReference>
<keyword evidence="14 16" id="KW-0472">Membrane</keyword>
<reference evidence="21" key="1">
    <citation type="submission" date="2016-10" db="EMBL/GenBank/DDBJ databases">
        <authorList>
            <person name="Varghese N."/>
            <person name="Submissions S."/>
        </authorList>
    </citation>
    <scope>NUCLEOTIDE SEQUENCE [LARGE SCALE GENOMIC DNA]</scope>
    <source>
        <strain evidence="21">DSM 24204</strain>
    </source>
</reference>
<evidence type="ECO:0000256" key="1">
    <source>
        <dbReference type="ARBA" id="ARBA00022448"/>
    </source>
</evidence>
<dbReference type="EMBL" id="JASAVS010000002">
    <property type="protein sequence ID" value="MDP8084604.1"/>
    <property type="molecule type" value="Genomic_DNA"/>
</dbReference>
<keyword evidence="7 16" id="KW-0812">Transmembrane</keyword>
<keyword evidence="13 16" id="KW-0830">Ubiquinone</keyword>
<keyword evidence="8 16" id="KW-1278">Translocase</keyword>
<dbReference type="HAMAP" id="MF_00427">
    <property type="entry name" value="NqrC"/>
    <property type="match status" value="1"/>
</dbReference>
<evidence type="ECO:0000256" key="14">
    <source>
        <dbReference type="ARBA" id="ARBA00023136"/>
    </source>
</evidence>
<organism evidence="20 21">
    <name type="scientific">Phocoenobacter skyensis</name>
    <dbReference type="NCBI Taxonomy" id="97481"/>
    <lineage>
        <taxon>Bacteria</taxon>
        <taxon>Pseudomonadati</taxon>
        <taxon>Pseudomonadota</taxon>
        <taxon>Gammaproteobacteria</taxon>
        <taxon>Pasteurellales</taxon>
        <taxon>Pasteurellaceae</taxon>
        <taxon>Phocoenobacter</taxon>
    </lineage>
</organism>
<protein>
    <recommendedName>
        <fullName evidence="16 17">Na(+)-translocating NADH-quinone reductase subunit C</fullName>
        <shortName evidence="16 17">Na(+)-NQR subunit C</shortName>
        <shortName evidence="16 17">Na(+)-translocating NQR subunit C</shortName>
        <ecNumber evidence="16 17">7.2.1.1</ecNumber>
    </recommendedName>
    <alternativeName>
        <fullName evidence="16 17">NQR complex subunit C</fullName>
    </alternativeName>
    <alternativeName>
        <fullName evidence="16 17">NQR-1 subunit C</fullName>
    </alternativeName>
</protein>
<evidence type="ECO:0000256" key="8">
    <source>
        <dbReference type="ARBA" id="ARBA00022967"/>
    </source>
</evidence>
<feature type="modified residue" description="FMN phosphoryl threonine" evidence="16">
    <location>
        <position position="226"/>
    </location>
</feature>
<evidence type="ECO:0000313" key="22">
    <source>
        <dbReference type="Proteomes" id="UP001224812"/>
    </source>
</evidence>
<evidence type="ECO:0000256" key="10">
    <source>
        <dbReference type="ARBA" id="ARBA00023027"/>
    </source>
</evidence>
<dbReference type="PANTHER" id="PTHR37838">
    <property type="entry name" value="NA(+)-TRANSLOCATING NADH-QUINONE REDUCTASE SUBUNIT C"/>
    <property type="match status" value="1"/>
</dbReference>
<keyword evidence="2 16" id="KW-1003">Cell membrane</keyword>
<comment type="cofactor">
    <cofactor evidence="16 17">
        <name>FMN</name>
        <dbReference type="ChEBI" id="CHEBI:58210"/>
    </cofactor>
</comment>
<comment type="catalytic activity">
    <reaction evidence="16 17">
        <text>a ubiquinone + n Na(+)(in) + NADH + H(+) = a ubiquinol + n Na(+)(out) + NAD(+)</text>
        <dbReference type="Rhea" id="RHEA:47748"/>
        <dbReference type="Rhea" id="RHEA-COMP:9565"/>
        <dbReference type="Rhea" id="RHEA-COMP:9566"/>
        <dbReference type="ChEBI" id="CHEBI:15378"/>
        <dbReference type="ChEBI" id="CHEBI:16389"/>
        <dbReference type="ChEBI" id="CHEBI:17976"/>
        <dbReference type="ChEBI" id="CHEBI:29101"/>
        <dbReference type="ChEBI" id="CHEBI:57540"/>
        <dbReference type="ChEBI" id="CHEBI:57945"/>
        <dbReference type="EC" id="7.2.1.1"/>
    </reaction>
</comment>
<evidence type="ECO:0000256" key="12">
    <source>
        <dbReference type="ARBA" id="ARBA00023065"/>
    </source>
</evidence>
<proteinExistence type="inferred from homology"/>
<keyword evidence="1 16" id="KW-0813">Transport</keyword>
<comment type="subcellular location">
    <subcellularLocation>
        <location evidence="16">Cell membrane</location>
        <topology evidence="16">Single-pass membrane protein</topology>
    </subcellularLocation>
</comment>
<dbReference type="EMBL" id="FOBN01000001">
    <property type="protein sequence ID" value="SEL88218.1"/>
    <property type="molecule type" value="Genomic_DNA"/>
</dbReference>
<evidence type="ECO:0000256" key="6">
    <source>
        <dbReference type="ARBA" id="ARBA00022643"/>
    </source>
</evidence>
<dbReference type="PANTHER" id="PTHR37838:SF1">
    <property type="entry name" value="NA(+)-TRANSLOCATING NADH-QUINONE REDUCTASE SUBUNIT C"/>
    <property type="match status" value="1"/>
</dbReference>
<keyword evidence="22" id="KW-1185">Reference proteome</keyword>
<evidence type="ECO:0000256" key="4">
    <source>
        <dbReference type="ARBA" id="ARBA00022553"/>
    </source>
</evidence>
<evidence type="ECO:0000256" key="11">
    <source>
        <dbReference type="ARBA" id="ARBA00023053"/>
    </source>
</evidence>
<dbReference type="InterPro" id="IPR007329">
    <property type="entry name" value="FMN-bd"/>
</dbReference>
<evidence type="ECO:0000313" key="21">
    <source>
        <dbReference type="Proteomes" id="UP000198883"/>
    </source>
</evidence>
<dbReference type="GeneID" id="83544836"/>
<dbReference type="InterPro" id="IPR010204">
    <property type="entry name" value="NqrC"/>
</dbReference>
<keyword evidence="12 16" id="KW-0406">Ion transport</keyword>
<dbReference type="GO" id="GO:0006814">
    <property type="term" value="P:sodium ion transport"/>
    <property type="evidence" value="ECO:0007669"/>
    <property type="project" value="UniProtKB-UniRule"/>
</dbReference>
<evidence type="ECO:0000256" key="7">
    <source>
        <dbReference type="ARBA" id="ARBA00022692"/>
    </source>
</evidence>